<comment type="caution">
    <text evidence="6">The sequence shown here is derived from an EMBL/GenBank/DDBJ whole genome shotgun (WGS) entry which is preliminary data.</text>
</comment>
<dbReference type="SUPFAM" id="SSF53850">
    <property type="entry name" value="Periplasmic binding protein-like II"/>
    <property type="match status" value="1"/>
</dbReference>
<keyword evidence="3 5" id="KW-0732">Signal</keyword>
<dbReference type="PANTHER" id="PTHR30632:SF14">
    <property type="entry name" value="TUNGSTATE_MOLYBDATE_CHROMATE-BINDING PROTEIN MODA"/>
    <property type="match status" value="1"/>
</dbReference>
<name>A0A420EB33_9ALTE</name>
<gene>
    <name evidence="6" type="primary">modA</name>
    <name evidence="6" type="ORF">DBZ36_11385</name>
</gene>
<feature type="chain" id="PRO_5019280868" evidence="5">
    <location>
        <begin position="25"/>
        <end position="257"/>
    </location>
</feature>
<feature type="binding site" evidence="4">
    <location>
        <position position="165"/>
    </location>
    <ligand>
        <name>molybdate</name>
        <dbReference type="ChEBI" id="CHEBI:36264"/>
    </ligand>
</feature>
<keyword evidence="2 4" id="KW-0479">Metal-binding</keyword>
<dbReference type="GO" id="GO:0030973">
    <property type="term" value="F:molybdate ion binding"/>
    <property type="evidence" value="ECO:0007669"/>
    <property type="project" value="InterPro"/>
</dbReference>
<dbReference type="PIRSF" id="PIRSF004846">
    <property type="entry name" value="ModA"/>
    <property type="match status" value="1"/>
</dbReference>
<reference evidence="6 7" key="1">
    <citation type="submission" date="2018-09" db="EMBL/GenBank/DDBJ databases">
        <authorList>
            <person name="Wang Z."/>
        </authorList>
    </citation>
    <scope>NUCLEOTIDE SEQUENCE [LARGE SCALE GENOMIC DNA]</scope>
    <source>
        <strain evidence="6 7">ALS 81</strain>
    </source>
</reference>
<keyword evidence="7" id="KW-1185">Reference proteome</keyword>
<protein>
    <submittedName>
        <fullName evidence="6">Molybdate ABC transporter substrate-binding protein</fullName>
    </submittedName>
</protein>
<dbReference type="PANTHER" id="PTHR30632">
    <property type="entry name" value="MOLYBDATE-BINDING PERIPLASMIC PROTEIN"/>
    <property type="match status" value="1"/>
</dbReference>
<dbReference type="EMBL" id="RAQO01000006">
    <property type="protein sequence ID" value="RKF17852.1"/>
    <property type="molecule type" value="Genomic_DNA"/>
</dbReference>
<dbReference type="InterPro" id="IPR044084">
    <property type="entry name" value="AvModA-like_subst-bd"/>
</dbReference>
<dbReference type="GO" id="GO:0046872">
    <property type="term" value="F:metal ion binding"/>
    <property type="evidence" value="ECO:0007669"/>
    <property type="project" value="UniProtKB-KW"/>
</dbReference>
<dbReference type="CDD" id="cd13539">
    <property type="entry name" value="PBP2_AvModA"/>
    <property type="match status" value="1"/>
</dbReference>
<evidence type="ECO:0000256" key="2">
    <source>
        <dbReference type="ARBA" id="ARBA00022723"/>
    </source>
</evidence>
<dbReference type="NCBIfam" id="TIGR01256">
    <property type="entry name" value="modA"/>
    <property type="match status" value="1"/>
</dbReference>
<dbReference type="InterPro" id="IPR005950">
    <property type="entry name" value="ModA"/>
</dbReference>
<organism evidence="6 7">
    <name type="scientific">Alginatibacterium sediminis</name>
    <dbReference type="NCBI Taxonomy" id="2164068"/>
    <lineage>
        <taxon>Bacteria</taxon>
        <taxon>Pseudomonadati</taxon>
        <taxon>Pseudomonadota</taxon>
        <taxon>Gammaproteobacteria</taxon>
        <taxon>Alteromonadales</taxon>
        <taxon>Alteromonadaceae</taxon>
        <taxon>Alginatibacterium</taxon>
    </lineage>
</organism>
<dbReference type="Gene3D" id="3.40.190.10">
    <property type="entry name" value="Periplasmic binding protein-like II"/>
    <property type="match status" value="2"/>
</dbReference>
<comment type="similarity">
    <text evidence="1">Belongs to the bacterial solute-binding protein ModA family.</text>
</comment>
<dbReference type="Pfam" id="PF13531">
    <property type="entry name" value="SBP_bac_11"/>
    <property type="match status" value="1"/>
</dbReference>
<evidence type="ECO:0000256" key="3">
    <source>
        <dbReference type="ARBA" id="ARBA00022729"/>
    </source>
</evidence>
<keyword evidence="4" id="KW-0500">Molybdenum</keyword>
<evidence type="ECO:0000313" key="7">
    <source>
        <dbReference type="Proteomes" id="UP000286482"/>
    </source>
</evidence>
<feature type="binding site" evidence="4">
    <location>
        <position position="58"/>
    </location>
    <ligand>
        <name>molybdate</name>
        <dbReference type="ChEBI" id="CHEBI:36264"/>
    </ligand>
</feature>
<proteinExistence type="inferred from homology"/>
<dbReference type="InterPro" id="IPR050682">
    <property type="entry name" value="ModA/WtpA"/>
</dbReference>
<dbReference type="GO" id="GO:0015689">
    <property type="term" value="P:molybdate ion transport"/>
    <property type="evidence" value="ECO:0007669"/>
    <property type="project" value="InterPro"/>
</dbReference>
<sequence>MWQCLKAVLLGTLFYLTSLSPSYALQLAVASNFAKPMRALLDAYPDQSVEIGVSFGSTGQLYTQIEHGAPFHIFLAADQQRPHRAVNNKLAVPGSQFSYAQGRLVLWGPYWETEVTQDALASNLGSRIAMANPKIAPYGLAAQQCQQYFSDLLPTKPTLIVAQNVGQSFQFTSSGNVDFGYVSLSQVLGDQASSRYWILPQACYQPILQDAVLLSNAATNRDALAFFAYLKSPAAQQIIQEHGYHVLAKPIKENDEP</sequence>
<evidence type="ECO:0000256" key="1">
    <source>
        <dbReference type="ARBA" id="ARBA00009175"/>
    </source>
</evidence>
<evidence type="ECO:0000313" key="6">
    <source>
        <dbReference type="EMBL" id="RKF17852.1"/>
    </source>
</evidence>
<evidence type="ECO:0000256" key="5">
    <source>
        <dbReference type="SAM" id="SignalP"/>
    </source>
</evidence>
<evidence type="ECO:0000256" key="4">
    <source>
        <dbReference type="PIRSR" id="PIRSR004846-1"/>
    </source>
</evidence>
<feature type="signal peptide" evidence="5">
    <location>
        <begin position="1"/>
        <end position="24"/>
    </location>
</feature>
<dbReference type="AlphaFoldDB" id="A0A420EB33"/>
<accession>A0A420EB33</accession>
<dbReference type="OrthoDB" id="9785015at2"/>
<dbReference type="Proteomes" id="UP000286482">
    <property type="component" value="Unassembled WGS sequence"/>
</dbReference>
<dbReference type="RefSeq" id="WP_120355079.1">
    <property type="nucleotide sequence ID" value="NZ_RAQO01000006.1"/>
</dbReference>